<sequence>MMKLILLATSCSVLAQLAMMPEGFGNAIPKDMKDGFINNAMNGSPKNEMPNANVGKGMADQKPPAAQPDQKPSPPEQQLEQNEGPMKVIPASIQNLLVSQVESQRAVKQTKSDEESSKPTESSQRSSAKATSAAPKAK</sequence>
<dbReference type="EMBL" id="QTSX02007276">
    <property type="protein sequence ID" value="KAJ9049097.1"/>
    <property type="molecule type" value="Genomic_DNA"/>
</dbReference>
<organism evidence="1 2">
    <name type="scientific">Entomophthora muscae</name>
    <dbReference type="NCBI Taxonomy" id="34485"/>
    <lineage>
        <taxon>Eukaryota</taxon>
        <taxon>Fungi</taxon>
        <taxon>Fungi incertae sedis</taxon>
        <taxon>Zoopagomycota</taxon>
        <taxon>Entomophthoromycotina</taxon>
        <taxon>Entomophthoromycetes</taxon>
        <taxon>Entomophthorales</taxon>
        <taxon>Entomophthoraceae</taxon>
        <taxon>Entomophthora</taxon>
    </lineage>
</organism>
<proteinExistence type="predicted"/>
<accession>A0ACC2RGA1</accession>
<evidence type="ECO:0000313" key="2">
    <source>
        <dbReference type="Proteomes" id="UP001165960"/>
    </source>
</evidence>
<name>A0ACC2RGA1_9FUNG</name>
<gene>
    <name evidence="1" type="ORF">DSO57_1028124</name>
</gene>
<reference evidence="1" key="1">
    <citation type="submission" date="2022-04" db="EMBL/GenBank/DDBJ databases">
        <title>Genome of the entomopathogenic fungus Entomophthora muscae.</title>
        <authorList>
            <person name="Elya C."/>
            <person name="Lovett B.R."/>
            <person name="Lee E."/>
            <person name="Macias A.M."/>
            <person name="Hajek A.E."/>
            <person name="De Bivort B.L."/>
            <person name="Kasson M.T."/>
            <person name="De Fine Licht H.H."/>
            <person name="Stajich J.E."/>
        </authorList>
    </citation>
    <scope>NUCLEOTIDE SEQUENCE</scope>
    <source>
        <strain evidence="1">Berkeley</strain>
    </source>
</reference>
<protein>
    <submittedName>
        <fullName evidence="1">Uncharacterized protein</fullName>
    </submittedName>
</protein>
<evidence type="ECO:0000313" key="1">
    <source>
        <dbReference type="EMBL" id="KAJ9049097.1"/>
    </source>
</evidence>
<dbReference type="Proteomes" id="UP001165960">
    <property type="component" value="Unassembled WGS sequence"/>
</dbReference>
<comment type="caution">
    <text evidence="1">The sequence shown here is derived from an EMBL/GenBank/DDBJ whole genome shotgun (WGS) entry which is preliminary data.</text>
</comment>
<keyword evidence="2" id="KW-1185">Reference proteome</keyword>